<dbReference type="PANTHER" id="PTHR33336">
    <property type="entry name" value="QUINOL MONOOXYGENASE YGIN-RELATED"/>
    <property type="match status" value="1"/>
</dbReference>
<accession>A0A6J6EPD2</accession>
<organism evidence="2">
    <name type="scientific">freshwater metagenome</name>
    <dbReference type="NCBI Taxonomy" id="449393"/>
    <lineage>
        <taxon>unclassified sequences</taxon>
        <taxon>metagenomes</taxon>
        <taxon>ecological metagenomes</taxon>
    </lineage>
</organism>
<gene>
    <name evidence="2" type="ORF">UFOPK1722_00831</name>
</gene>
<protein>
    <submittedName>
        <fullName evidence="2">Unannotated protein</fullName>
    </submittedName>
</protein>
<dbReference type="InterPro" id="IPR007138">
    <property type="entry name" value="ABM_dom"/>
</dbReference>
<sequence>MSKVAVIAKIAAQEGKRADLARALQAALDTAQGEVGTEAYILHEDASDANLLWMYEMYTDQDALTVHMGSEAFKALGPSIMPFLAGRPELIFVTPIGGKGA</sequence>
<dbReference type="GO" id="GO:0003824">
    <property type="term" value="F:catalytic activity"/>
    <property type="evidence" value="ECO:0007669"/>
    <property type="project" value="TreeGrafter"/>
</dbReference>
<reference evidence="2" key="1">
    <citation type="submission" date="2020-05" db="EMBL/GenBank/DDBJ databases">
        <authorList>
            <person name="Chiriac C."/>
            <person name="Salcher M."/>
            <person name="Ghai R."/>
            <person name="Kavagutti S V."/>
        </authorList>
    </citation>
    <scope>NUCLEOTIDE SEQUENCE</scope>
</reference>
<dbReference type="SUPFAM" id="SSF54909">
    <property type="entry name" value="Dimeric alpha+beta barrel"/>
    <property type="match status" value="1"/>
</dbReference>
<proteinExistence type="predicted"/>
<evidence type="ECO:0000259" key="1">
    <source>
        <dbReference type="PROSITE" id="PS51725"/>
    </source>
</evidence>
<dbReference type="InterPro" id="IPR050744">
    <property type="entry name" value="AI-2_Isomerase_LsrG"/>
</dbReference>
<name>A0A6J6EPD2_9ZZZZ</name>
<dbReference type="EMBL" id="CAEZTS010000060">
    <property type="protein sequence ID" value="CAB4578362.1"/>
    <property type="molecule type" value="Genomic_DNA"/>
</dbReference>
<feature type="domain" description="ABM" evidence="1">
    <location>
        <begin position="4"/>
        <end position="92"/>
    </location>
</feature>
<dbReference type="Gene3D" id="3.30.70.100">
    <property type="match status" value="1"/>
</dbReference>
<dbReference type="AlphaFoldDB" id="A0A6J6EPD2"/>
<dbReference type="PROSITE" id="PS51725">
    <property type="entry name" value="ABM"/>
    <property type="match status" value="1"/>
</dbReference>
<dbReference type="PANTHER" id="PTHR33336:SF3">
    <property type="entry name" value="ABM DOMAIN-CONTAINING PROTEIN"/>
    <property type="match status" value="1"/>
</dbReference>
<evidence type="ECO:0000313" key="2">
    <source>
        <dbReference type="EMBL" id="CAB4578362.1"/>
    </source>
</evidence>
<dbReference type="InterPro" id="IPR011008">
    <property type="entry name" value="Dimeric_a/b-barrel"/>
</dbReference>
<dbReference type="Pfam" id="PF03992">
    <property type="entry name" value="ABM"/>
    <property type="match status" value="1"/>
</dbReference>